<dbReference type="InterPro" id="IPR051534">
    <property type="entry name" value="CBASS_pafABC_assoc_protein"/>
</dbReference>
<dbReference type="PROSITE" id="PS00894">
    <property type="entry name" value="HTH_DEOR_1"/>
    <property type="match status" value="1"/>
</dbReference>
<name>A0ABX5Y7K5_9MICC</name>
<dbReference type="PANTHER" id="PTHR34580:SF1">
    <property type="entry name" value="PROTEIN PAFC"/>
    <property type="match status" value="1"/>
</dbReference>
<organism evidence="5 6">
    <name type="scientific">Glutamicibacter halophytocola</name>
    <dbReference type="NCBI Taxonomy" id="1933880"/>
    <lineage>
        <taxon>Bacteria</taxon>
        <taxon>Bacillati</taxon>
        <taxon>Actinomycetota</taxon>
        <taxon>Actinomycetes</taxon>
        <taxon>Micrococcales</taxon>
        <taxon>Micrococcaceae</taxon>
        <taxon>Glutamicibacter</taxon>
    </lineage>
</organism>
<reference evidence="5 6" key="1">
    <citation type="submission" date="2019-07" db="EMBL/GenBank/DDBJ databases">
        <title>Complete Genome Sequence of drought tolerant Plant Growth-Promoting Rhizobacterium Glutamicibacter halophytocola DR408.</title>
        <authorList>
            <person name="Nishu S.D."/>
            <person name="Lee T.K."/>
        </authorList>
    </citation>
    <scope>NUCLEOTIDE SEQUENCE [LARGE SCALE GENOMIC DNA]</scope>
    <source>
        <strain evidence="5 6">DR408</strain>
    </source>
</reference>
<protein>
    <submittedName>
        <fullName evidence="5">WYL domain-containing protein</fullName>
    </submittedName>
</protein>
<keyword evidence="1" id="KW-0805">Transcription regulation</keyword>
<dbReference type="Gene3D" id="1.10.10.10">
    <property type="entry name" value="Winged helix-like DNA-binding domain superfamily/Winged helix DNA-binding domain"/>
    <property type="match status" value="1"/>
</dbReference>
<keyword evidence="2" id="KW-0238">DNA-binding</keyword>
<dbReference type="InterPro" id="IPR013196">
    <property type="entry name" value="HTH_11"/>
</dbReference>
<gene>
    <name evidence="5" type="ORF">FQA45_05440</name>
</gene>
<dbReference type="EMBL" id="CP042260">
    <property type="protein sequence ID" value="QDY65797.1"/>
    <property type="molecule type" value="Genomic_DNA"/>
</dbReference>
<keyword evidence="3" id="KW-0804">Transcription</keyword>
<dbReference type="InterPro" id="IPR036388">
    <property type="entry name" value="WH-like_DNA-bd_sf"/>
</dbReference>
<sequence>MKSDRLVAIILMLQRREQVTAAEIANELEISERTARRDLDALGVAGVPIYSVQGRSGGWRLLGGGRTDLSGFTAREVRALFLVAGPAAASATATPELKASLRKLVRALPETFRAQAEAAASSLIVDSQQWGSIDSGNQLPQFLDVLQDAVIRGVKAQLNYVDRVGNESERIVDPVGLVAKGSSWYLVAHTGSGRRTFRLDRVTAVIPSEFPVHRDETFDLAATWLEHTGEAERNRAPVIVHATCAPAGIGFLQTAVGENLEIGQAGSDGRIPVAIRALSEYGIAGHLAGLVEWLDIISPQSVRNHLLVIGEALASRYAKSANAAIEPGFDGADL</sequence>
<dbReference type="SUPFAM" id="SSF46785">
    <property type="entry name" value="Winged helix' DNA-binding domain"/>
    <property type="match status" value="1"/>
</dbReference>
<accession>A0ABX5Y7K5</accession>
<dbReference type="PROSITE" id="PS52050">
    <property type="entry name" value="WYL"/>
    <property type="match status" value="1"/>
</dbReference>
<keyword evidence="6" id="KW-1185">Reference proteome</keyword>
<dbReference type="InterPro" id="IPR018356">
    <property type="entry name" value="Tscrpt_reg_HTH_DeoR_CS"/>
</dbReference>
<dbReference type="InterPro" id="IPR036390">
    <property type="entry name" value="WH_DNA-bd_sf"/>
</dbReference>
<evidence type="ECO:0000256" key="1">
    <source>
        <dbReference type="ARBA" id="ARBA00023015"/>
    </source>
</evidence>
<proteinExistence type="predicted"/>
<evidence type="ECO:0000313" key="5">
    <source>
        <dbReference type="EMBL" id="QDY65797.1"/>
    </source>
</evidence>
<dbReference type="InterPro" id="IPR001034">
    <property type="entry name" value="DeoR_HTH"/>
</dbReference>
<dbReference type="InterPro" id="IPR026881">
    <property type="entry name" value="WYL_dom"/>
</dbReference>
<evidence type="ECO:0000256" key="2">
    <source>
        <dbReference type="ARBA" id="ARBA00023125"/>
    </source>
</evidence>
<evidence type="ECO:0000313" key="6">
    <source>
        <dbReference type="Proteomes" id="UP000320717"/>
    </source>
</evidence>
<dbReference type="RefSeq" id="WP_146275603.1">
    <property type="nucleotide sequence ID" value="NZ_CP042260.1"/>
</dbReference>
<dbReference type="Pfam" id="PF08279">
    <property type="entry name" value="HTH_11"/>
    <property type="match status" value="1"/>
</dbReference>
<evidence type="ECO:0000256" key="3">
    <source>
        <dbReference type="ARBA" id="ARBA00023163"/>
    </source>
</evidence>
<dbReference type="Pfam" id="PF13280">
    <property type="entry name" value="WYL"/>
    <property type="match status" value="1"/>
</dbReference>
<dbReference type="SMART" id="SM00420">
    <property type="entry name" value="HTH_DEOR"/>
    <property type="match status" value="1"/>
</dbReference>
<feature type="domain" description="HTH deoR-type" evidence="4">
    <location>
        <begin position="2"/>
        <end position="67"/>
    </location>
</feature>
<evidence type="ECO:0000259" key="4">
    <source>
        <dbReference type="PROSITE" id="PS51000"/>
    </source>
</evidence>
<dbReference type="Proteomes" id="UP000320717">
    <property type="component" value="Chromosome"/>
</dbReference>
<dbReference type="PROSITE" id="PS51000">
    <property type="entry name" value="HTH_DEOR_2"/>
    <property type="match status" value="1"/>
</dbReference>
<dbReference type="PANTHER" id="PTHR34580">
    <property type="match status" value="1"/>
</dbReference>